<reference evidence="1 2" key="1">
    <citation type="submission" date="2014-03" db="EMBL/GenBank/DDBJ databases">
        <title>Genomics of Bifidobacteria.</title>
        <authorList>
            <person name="Ventura M."/>
            <person name="Milani C."/>
            <person name="Lugli G.A."/>
        </authorList>
    </citation>
    <scope>NUCLEOTIDE SEQUENCE [LARGE SCALE GENOMIC DNA]</scope>
    <source>
        <strain evidence="1 2">DSM 22766</strain>
    </source>
</reference>
<organism evidence="1 2">
    <name type="scientific">Bifidobacterium actinocoloniiforme DSM 22766</name>
    <dbReference type="NCBI Taxonomy" id="1437605"/>
    <lineage>
        <taxon>Bacteria</taxon>
        <taxon>Bacillati</taxon>
        <taxon>Actinomycetota</taxon>
        <taxon>Actinomycetes</taxon>
        <taxon>Bifidobacteriales</taxon>
        <taxon>Bifidobacteriaceae</taxon>
        <taxon>Bifidobacterium</taxon>
    </lineage>
</organism>
<dbReference type="Proteomes" id="UP000029015">
    <property type="component" value="Unassembled WGS sequence"/>
</dbReference>
<sequence>MTIEELAQRMADKYDLVPSAALSMSKEFQRQAARVDGLTADESDVSDDQAYCIEYMISEPDETLFDQDRDRIETAAAQVMKLVDRVRDEDGDLSWMIYSDSDLRRALRHAAEDSMSVRELAQASGLDRDAVLEILGAED</sequence>
<evidence type="ECO:0000313" key="1">
    <source>
        <dbReference type="EMBL" id="KFI40354.1"/>
    </source>
</evidence>
<proteinExistence type="predicted"/>
<accession>A0A086Z1F4</accession>
<dbReference type="EMBL" id="JGYK01000001">
    <property type="protein sequence ID" value="KFI40354.1"/>
    <property type="molecule type" value="Genomic_DNA"/>
</dbReference>
<dbReference type="AlphaFoldDB" id="A0A086Z1F4"/>
<protein>
    <submittedName>
        <fullName evidence="1">Uncharacterized protein</fullName>
    </submittedName>
</protein>
<evidence type="ECO:0000313" key="2">
    <source>
        <dbReference type="Proteomes" id="UP000029015"/>
    </source>
</evidence>
<dbReference type="STRING" id="1437605.AB656_03895"/>
<dbReference type="PATRIC" id="fig|1437605.7.peg.803"/>
<dbReference type="KEGG" id="bact:AB656_03895"/>
<keyword evidence="2" id="KW-1185">Reference proteome</keyword>
<gene>
    <name evidence="1" type="ORF">BACT_1056</name>
</gene>
<dbReference type="RefSeq" id="WP_033504743.1">
    <property type="nucleotide sequence ID" value="NZ_CP011786.1"/>
</dbReference>
<name>A0A086Z1F4_9BIFI</name>
<dbReference type="eggNOG" id="ENOG50301F9">
    <property type="taxonomic scope" value="Bacteria"/>
</dbReference>
<comment type="caution">
    <text evidence="1">The sequence shown here is derived from an EMBL/GenBank/DDBJ whole genome shotgun (WGS) entry which is preliminary data.</text>
</comment>